<feature type="region of interest" description="Disordered" evidence="3">
    <location>
        <begin position="127"/>
        <end position="155"/>
    </location>
</feature>
<comment type="caution">
    <text evidence="5">The sequence shown here is derived from an EMBL/GenBank/DDBJ whole genome shotgun (WGS) entry which is preliminary data.</text>
</comment>
<evidence type="ECO:0000256" key="3">
    <source>
        <dbReference type="SAM" id="MobiDB-lite"/>
    </source>
</evidence>
<dbReference type="AlphaFoldDB" id="A0A5A7NXL8"/>
<organism evidence="5 6">
    <name type="scientific">Striga asiatica</name>
    <name type="common">Asiatic witchweed</name>
    <name type="synonym">Buchnera asiatica</name>
    <dbReference type="NCBI Taxonomy" id="4170"/>
    <lineage>
        <taxon>Eukaryota</taxon>
        <taxon>Viridiplantae</taxon>
        <taxon>Streptophyta</taxon>
        <taxon>Embryophyta</taxon>
        <taxon>Tracheophyta</taxon>
        <taxon>Spermatophyta</taxon>
        <taxon>Magnoliopsida</taxon>
        <taxon>eudicotyledons</taxon>
        <taxon>Gunneridae</taxon>
        <taxon>Pentapetalae</taxon>
        <taxon>asterids</taxon>
        <taxon>lamiids</taxon>
        <taxon>Lamiales</taxon>
        <taxon>Orobanchaceae</taxon>
        <taxon>Buchnereae</taxon>
        <taxon>Striga</taxon>
    </lineage>
</organism>
<dbReference type="PROSITE" id="PS50096">
    <property type="entry name" value="IQ"/>
    <property type="match status" value="1"/>
</dbReference>
<dbReference type="GO" id="GO:0005516">
    <property type="term" value="F:calmodulin binding"/>
    <property type="evidence" value="ECO:0007669"/>
    <property type="project" value="UniProtKB-KW"/>
</dbReference>
<accession>A0A5A7NXL8</accession>
<feature type="region of interest" description="Disordered" evidence="3">
    <location>
        <begin position="17"/>
        <end position="42"/>
    </location>
</feature>
<evidence type="ECO:0000313" key="5">
    <source>
        <dbReference type="EMBL" id="GER25266.1"/>
    </source>
</evidence>
<comment type="similarity">
    <text evidence="2">Belongs to the IQD family.</text>
</comment>
<feature type="domain" description="DUF4005" evidence="4">
    <location>
        <begin position="201"/>
        <end position="315"/>
    </location>
</feature>
<name>A0A5A7NXL8_STRAF</name>
<evidence type="ECO:0000256" key="1">
    <source>
        <dbReference type="ARBA" id="ARBA00022860"/>
    </source>
</evidence>
<evidence type="ECO:0000313" key="6">
    <source>
        <dbReference type="Proteomes" id="UP000325081"/>
    </source>
</evidence>
<gene>
    <name evidence="5" type="ORF">STAS_00837</name>
</gene>
<feature type="compositionally biased region" description="Polar residues" evidence="3">
    <location>
        <begin position="192"/>
        <end position="207"/>
    </location>
</feature>
<feature type="compositionally biased region" description="Low complexity" evidence="3">
    <location>
        <begin position="144"/>
        <end position="155"/>
    </location>
</feature>
<dbReference type="Pfam" id="PF13178">
    <property type="entry name" value="DUF4005"/>
    <property type="match status" value="1"/>
</dbReference>
<dbReference type="OrthoDB" id="1686972at2759"/>
<evidence type="ECO:0000259" key="4">
    <source>
        <dbReference type="Pfam" id="PF13178"/>
    </source>
</evidence>
<proteinExistence type="inferred from homology"/>
<evidence type="ECO:0000256" key="2">
    <source>
        <dbReference type="ARBA" id="ARBA00024341"/>
    </source>
</evidence>
<keyword evidence="6" id="KW-1185">Reference proteome</keyword>
<dbReference type="InterPro" id="IPR025064">
    <property type="entry name" value="DUF4005"/>
</dbReference>
<dbReference type="EMBL" id="BKCP01000002">
    <property type="protein sequence ID" value="GER25266.1"/>
    <property type="molecule type" value="Genomic_DNA"/>
</dbReference>
<dbReference type="PANTHER" id="PTHR32295">
    <property type="entry name" value="IQ-DOMAIN 5-RELATED"/>
    <property type="match status" value="1"/>
</dbReference>
<keyword evidence="1" id="KW-0112">Calmodulin-binding</keyword>
<dbReference type="PANTHER" id="PTHR32295:SF174">
    <property type="entry name" value="PROTEIN IQ-DOMAIN 24"/>
    <property type="match status" value="1"/>
</dbReference>
<feature type="region of interest" description="Disordered" evidence="3">
    <location>
        <begin position="192"/>
        <end position="239"/>
    </location>
</feature>
<dbReference type="Proteomes" id="UP000325081">
    <property type="component" value="Unassembled WGS sequence"/>
</dbReference>
<sequence length="339" mass="37522">MGRATDWFRSIWTSKPKKIKSKRALPTSGDNSGQSNNRSEDPLASPFVVEGIDANKHAIAVAAATAAVAEAALAAAQAAAEVVRLTSGGRSGRGEPADRRLVWAAVRIQSAFRAYLDCMNHRKYEEKANSIKNGRSPQKRNHTNSRSSTTSNNDNSQIASQWLSHWMEQCAWDQTNTRADKILEIDTWKPRLNTTQNDQNTPTSQYLSAYKPNPSASPEDARAGDNSPRVRSAYGRPNMRGSECSRSLFGDYPSYMSNTKSSRAKVRSQSAPKQRVQMELLSGASYGWENSDTVSERGSFSVARPRGSGYRYSGQVRRQENPMWDGAAARFGSVYDRRI</sequence>
<reference evidence="6" key="1">
    <citation type="journal article" date="2019" name="Curr. Biol.">
        <title>Genome Sequence of Striga asiatica Provides Insight into the Evolution of Plant Parasitism.</title>
        <authorList>
            <person name="Yoshida S."/>
            <person name="Kim S."/>
            <person name="Wafula E.K."/>
            <person name="Tanskanen J."/>
            <person name="Kim Y.M."/>
            <person name="Honaas L."/>
            <person name="Yang Z."/>
            <person name="Spallek T."/>
            <person name="Conn C.E."/>
            <person name="Ichihashi Y."/>
            <person name="Cheong K."/>
            <person name="Cui S."/>
            <person name="Der J.P."/>
            <person name="Gundlach H."/>
            <person name="Jiao Y."/>
            <person name="Hori C."/>
            <person name="Ishida J.K."/>
            <person name="Kasahara H."/>
            <person name="Kiba T."/>
            <person name="Kim M.S."/>
            <person name="Koo N."/>
            <person name="Laohavisit A."/>
            <person name="Lee Y.H."/>
            <person name="Lumba S."/>
            <person name="McCourt P."/>
            <person name="Mortimer J.C."/>
            <person name="Mutuku J.M."/>
            <person name="Nomura T."/>
            <person name="Sasaki-Sekimoto Y."/>
            <person name="Seto Y."/>
            <person name="Wang Y."/>
            <person name="Wakatake T."/>
            <person name="Sakakibara H."/>
            <person name="Demura T."/>
            <person name="Yamaguchi S."/>
            <person name="Yoneyama K."/>
            <person name="Manabe R.I."/>
            <person name="Nelson D.C."/>
            <person name="Schulman A.H."/>
            <person name="Timko M.P."/>
            <person name="dePamphilis C.W."/>
            <person name="Choi D."/>
            <person name="Shirasu K."/>
        </authorList>
    </citation>
    <scope>NUCLEOTIDE SEQUENCE [LARGE SCALE GENOMIC DNA]</scope>
    <source>
        <strain evidence="6">cv. UVA1</strain>
    </source>
</reference>
<protein>
    <recommendedName>
        <fullName evidence="4">DUF4005 domain-containing protein</fullName>
    </recommendedName>
</protein>
<feature type="compositionally biased region" description="Polar residues" evidence="3">
    <location>
        <begin position="28"/>
        <end position="37"/>
    </location>
</feature>